<accession>A0A0R1ZDA1</accession>
<organism evidence="2 3">
    <name type="scientific">Ligilactobacillus araffinosus DSM 20653</name>
    <dbReference type="NCBI Taxonomy" id="1423820"/>
    <lineage>
        <taxon>Bacteria</taxon>
        <taxon>Bacillati</taxon>
        <taxon>Bacillota</taxon>
        <taxon>Bacilli</taxon>
        <taxon>Lactobacillales</taxon>
        <taxon>Lactobacillaceae</taxon>
        <taxon>Ligilactobacillus</taxon>
    </lineage>
</organism>
<dbReference type="GO" id="GO:0004622">
    <property type="term" value="F:phosphatidylcholine lysophospholipase activity"/>
    <property type="evidence" value="ECO:0007669"/>
    <property type="project" value="TreeGrafter"/>
</dbReference>
<comment type="caution">
    <text evidence="2">The sequence shown here is derived from an EMBL/GenBank/DDBJ whole genome shotgun (WGS) entry which is preliminary data.</text>
</comment>
<dbReference type="Gene3D" id="3.40.50.1110">
    <property type="entry name" value="SGNH hydrolase"/>
    <property type="match status" value="1"/>
</dbReference>
<dbReference type="PATRIC" id="fig|1423820.4.peg.696"/>
<dbReference type="RefSeq" id="WP_057906617.1">
    <property type="nucleotide sequence ID" value="NZ_AYYZ01000025.1"/>
</dbReference>
<dbReference type="PANTHER" id="PTHR30383">
    <property type="entry name" value="THIOESTERASE 1/PROTEASE 1/LYSOPHOSPHOLIPASE L1"/>
    <property type="match status" value="1"/>
</dbReference>
<dbReference type="AlphaFoldDB" id="A0A0R1ZDA1"/>
<sequence length="317" mass="36703">MRINGKKIIRYILGVCCLAFLIGSGFFLASRSGHLKNESTVSKSISRQTRKAHSQKISLVGLGDSLTFGQQDPTNRGGYVYLIKQKLQKNYDVKVTTHNYGKTGDRTDQIQARLENDPAMQKQVSEADVITMTFGGNDLMQVLQNNFQLLFNNKLSSIMPQREKQYQQKVESLMQTVRHYNPAVPIFVISVYNPFYVYFPTVTALQKYTDQWVELTKKMVTAQPRVYFVNVNQRLSQGQYLGKNQTELKKQSKMNLENLSSQEIEQTLNDHHEKNVYLSSNDHFHPDLKGYRYMTDQLYKVMMAHRTTWLNSETTKR</sequence>
<feature type="domain" description="SGNH hydrolase-type esterase" evidence="1">
    <location>
        <begin position="62"/>
        <end position="292"/>
    </location>
</feature>
<dbReference type="Proteomes" id="UP000051291">
    <property type="component" value="Unassembled WGS sequence"/>
</dbReference>
<keyword evidence="2" id="KW-0378">Hydrolase</keyword>
<dbReference type="STRING" id="1423820.FC64_GL000686"/>
<evidence type="ECO:0000313" key="3">
    <source>
        <dbReference type="Proteomes" id="UP000051291"/>
    </source>
</evidence>
<dbReference type="EMBL" id="AYYZ01000025">
    <property type="protein sequence ID" value="KRM52261.1"/>
    <property type="molecule type" value="Genomic_DNA"/>
</dbReference>
<dbReference type="InterPro" id="IPR013830">
    <property type="entry name" value="SGNH_hydro"/>
</dbReference>
<proteinExistence type="predicted"/>
<protein>
    <submittedName>
        <fullName evidence="2">SGNH superfamily hydrolase</fullName>
    </submittedName>
</protein>
<dbReference type="InterPro" id="IPR036514">
    <property type="entry name" value="SGNH_hydro_sf"/>
</dbReference>
<name>A0A0R1ZDA1_9LACO</name>
<dbReference type="PANTHER" id="PTHR30383:SF27">
    <property type="entry name" value="SPORE GERMINATION LIPASE LIPC"/>
    <property type="match status" value="1"/>
</dbReference>
<reference evidence="2 3" key="1">
    <citation type="journal article" date="2015" name="Genome Announc.">
        <title>Expanding the biotechnology potential of lactobacilli through comparative genomics of 213 strains and associated genera.</title>
        <authorList>
            <person name="Sun Z."/>
            <person name="Harris H.M."/>
            <person name="McCann A."/>
            <person name="Guo C."/>
            <person name="Argimon S."/>
            <person name="Zhang W."/>
            <person name="Yang X."/>
            <person name="Jeffery I.B."/>
            <person name="Cooney J.C."/>
            <person name="Kagawa T.F."/>
            <person name="Liu W."/>
            <person name="Song Y."/>
            <person name="Salvetti E."/>
            <person name="Wrobel A."/>
            <person name="Rasinkangas P."/>
            <person name="Parkhill J."/>
            <person name="Rea M.C."/>
            <person name="O'Sullivan O."/>
            <person name="Ritari J."/>
            <person name="Douillard F.P."/>
            <person name="Paul Ross R."/>
            <person name="Yang R."/>
            <person name="Briner A.E."/>
            <person name="Felis G.E."/>
            <person name="de Vos W.M."/>
            <person name="Barrangou R."/>
            <person name="Klaenhammer T.R."/>
            <person name="Caufield P.W."/>
            <person name="Cui Y."/>
            <person name="Zhang H."/>
            <person name="O'Toole P.W."/>
        </authorList>
    </citation>
    <scope>NUCLEOTIDE SEQUENCE [LARGE SCALE GENOMIC DNA]</scope>
    <source>
        <strain evidence="2 3">DSM 20653</strain>
    </source>
</reference>
<dbReference type="Pfam" id="PF13472">
    <property type="entry name" value="Lipase_GDSL_2"/>
    <property type="match status" value="1"/>
</dbReference>
<evidence type="ECO:0000259" key="1">
    <source>
        <dbReference type="Pfam" id="PF13472"/>
    </source>
</evidence>
<dbReference type="SUPFAM" id="SSF52266">
    <property type="entry name" value="SGNH hydrolase"/>
    <property type="match status" value="1"/>
</dbReference>
<dbReference type="InterPro" id="IPR051532">
    <property type="entry name" value="Ester_Hydrolysis_Enzymes"/>
</dbReference>
<evidence type="ECO:0000313" key="2">
    <source>
        <dbReference type="EMBL" id="KRM52261.1"/>
    </source>
</evidence>
<keyword evidence="3" id="KW-1185">Reference proteome</keyword>
<gene>
    <name evidence="2" type="ORF">FC64_GL000686</name>
</gene>